<evidence type="ECO:0000313" key="2">
    <source>
        <dbReference type="Proteomes" id="UP000712600"/>
    </source>
</evidence>
<dbReference type="AlphaFoldDB" id="A0A8S9QGW4"/>
<sequence>MLTTRKDAVMRLQNVSSSVRRRGYKNGYSAKVKEHERGSETSGLAMLLVRACGAETFVPWTLLERAGASCVFMLELNFHSGSSIYSSELAK</sequence>
<comment type="caution">
    <text evidence="1">The sequence shown here is derived from an EMBL/GenBank/DDBJ whole genome shotgun (WGS) entry which is preliminary data.</text>
</comment>
<gene>
    <name evidence="1" type="ORF">F2Q69_00022544</name>
</gene>
<reference evidence="1" key="1">
    <citation type="submission" date="2019-12" db="EMBL/GenBank/DDBJ databases">
        <title>Genome sequencing and annotation of Brassica cretica.</title>
        <authorList>
            <person name="Studholme D.J."/>
            <person name="Sarris P."/>
        </authorList>
    </citation>
    <scope>NUCLEOTIDE SEQUENCE</scope>
    <source>
        <strain evidence="1">PFS-109/04</strain>
        <tissue evidence="1">Leaf</tissue>
    </source>
</reference>
<evidence type="ECO:0000313" key="1">
    <source>
        <dbReference type="EMBL" id="KAF3538942.1"/>
    </source>
</evidence>
<accession>A0A8S9QGW4</accession>
<proteinExistence type="predicted"/>
<organism evidence="1 2">
    <name type="scientific">Brassica cretica</name>
    <name type="common">Mustard</name>
    <dbReference type="NCBI Taxonomy" id="69181"/>
    <lineage>
        <taxon>Eukaryota</taxon>
        <taxon>Viridiplantae</taxon>
        <taxon>Streptophyta</taxon>
        <taxon>Embryophyta</taxon>
        <taxon>Tracheophyta</taxon>
        <taxon>Spermatophyta</taxon>
        <taxon>Magnoliopsida</taxon>
        <taxon>eudicotyledons</taxon>
        <taxon>Gunneridae</taxon>
        <taxon>Pentapetalae</taxon>
        <taxon>rosids</taxon>
        <taxon>malvids</taxon>
        <taxon>Brassicales</taxon>
        <taxon>Brassicaceae</taxon>
        <taxon>Brassiceae</taxon>
        <taxon>Brassica</taxon>
    </lineage>
</organism>
<dbReference type="EMBL" id="QGKX02001290">
    <property type="protein sequence ID" value="KAF3538942.1"/>
    <property type="molecule type" value="Genomic_DNA"/>
</dbReference>
<dbReference type="Proteomes" id="UP000712600">
    <property type="component" value="Unassembled WGS sequence"/>
</dbReference>
<name>A0A8S9QGW4_BRACR</name>
<protein>
    <submittedName>
        <fullName evidence="1">Uncharacterized protein</fullName>
    </submittedName>
</protein>